<proteinExistence type="predicted"/>
<evidence type="ECO:0000313" key="3">
    <source>
        <dbReference type="Proteomes" id="UP001433268"/>
    </source>
</evidence>
<dbReference type="Proteomes" id="UP001433268">
    <property type="component" value="Unassembled WGS sequence"/>
</dbReference>
<name>A0ABR1V7W4_9PEZI</name>
<dbReference type="EMBL" id="JAQQWN010000009">
    <property type="protein sequence ID" value="KAK8067285.1"/>
    <property type="molecule type" value="Genomic_DNA"/>
</dbReference>
<gene>
    <name evidence="2" type="ORF">PG997_014032</name>
</gene>
<organism evidence="2 3">
    <name type="scientific">Apiospora hydei</name>
    <dbReference type="NCBI Taxonomy" id="1337664"/>
    <lineage>
        <taxon>Eukaryota</taxon>
        <taxon>Fungi</taxon>
        <taxon>Dikarya</taxon>
        <taxon>Ascomycota</taxon>
        <taxon>Pezizomycotina</taxon>
        <taxon>Sordariomycetes</taxon>
        <taxon>Xylariomycetidae</taxon>
        <taxon>Amphisphaeriales</taxon>
        <taxon>Apiosporaceae</taxon>
        <taxon>Apiospora</taxon>
    </lineage>
</organism>
<evidence type="ECO:0000256" key="1">
    <source>
        <dbReference type="SAM" id="MobiDB-lite"/>
    </source>
</evidence>
<dbReference type="GeneID" id="92051406"/>
<reference evidence="2 3" key="1">
    <citation type="submission" date="2023-01" db="EMBL/GenBank/DDBJ databases">
        <title>Analysis of 21 Apiospora genomes using comparative genomics revels a genus with tremendous synthesis potential of carbohydrate active enzymes and secondary metabolites.</title>
        <authorList>
            <person name="Sorensen T."/>
        </authorList>
    </citation>
    <scope>NUCLEOTIDE SEQUENCE [LARGE SCALE GENOMIC DNA]</scope>
    <source>
        <strain evidence="2 3">CBS 114990</strain>
    </source>
</reference>
<evidence type="ECO:0000313" key="2">
    <source>
        <dbReference type="EMBL" id="KAK8067285.1"/>
    </source>
</evidence>
<accession>A0ABR1V7W4</accession>
<keyword evidence="3" id="KW-1185">Reference proteome</keyword>
<sequence length="175" mass="19297">MDVSCISRTFYKTKDMDKAACRQGVKGCLHNGFGPHELLGTSHPLNAPGDVDDYTNRLNECLTVPFYAMVEKIEISPTRSVRFVTNNVKRPLKLDQSDKLVYEPPEIVDCLLSSQFGKENISKAPPAANASTGEQDPADISTDDEVPIVDPYQIKFILAKLRAGAAILFWLRAPG</sequence>
<feature type="region of interest" description="Disordered" evidence="1">
    <location>
        <begin position="122"/>
        <end position="144"/>
    </location>
</feature>
<comment type="caution">
    <text evidence="2">The sequence shown here is derived from an EMBL/GenBank/DDBJ whole genome shotgun (WGS) entry which is preliminary data.</text>
</comment>
<dbReference type="RefSeq" id="XP_066664038.1">
    <property type="nucleotide sequence ID" value="XM_066818346.1"/>
</dbReference>
<protein>
    <submittedName>
        <fullName evidence="2">Uncharacterized protein</fullName>
    </submittedName>
</protein>